<evidence type="ECO:0000313" key="2">
    <source>
        <dbReference type="Proteomes" id="UP000008718"/>
    </source>
</evidence>
<reference evidence="1 2" key="2">
    <citation type="journal article" date="2011" name="Stand. Genomic Sci.">
        <title>Complete genome sequence of Paludibacter propionicigenes type strain (WB4).</title>
        <authorList>
            <person name="Gronow S."/>
            <person name="Munk C."/>
            <person name="Lapidus A."/>
            <person name="Nolan M."/>
            <person name="Lucas S."/>
            <person name="Hammon N."/>
            <person name="Deshpande S."/>
            <person name="Cheng J.F."/>
            <person name="Tapia R."/>
            <person name="Han C."/>
            <person name="Goodwin L."/>
            <person name="Pitluck S."/>
            <person name="Liolios K."/>
            <person name="Ivanova N."/>
            <person name="Mavromatis K."/>
            <person name="Mikhailova N."/>
            <person name="Pati A."/>
            <person name="Chen A."/>
            <person name="Palaniappan K."/>
            <person name="Land M."/>
            <person name="Hauser L."/>
            <person name="Chang Y.J."/>
            <person name="Jeffries C.D."/>
            <person name="Brambilla E."/>
            <person name="Rohde M."/>
            <person name="Goker M."/>
            <person name="Detter J.C."/>
            <person name="Woyke T."/>
            <person name="Bristow J."/>
            <person name="Eisen J.A."/>
            <person name="Markowitz V."/>
            <person name="Hugenholtz P."/>
            <person name="Kyrpides N.C."/>
            <person name="Klenk H.P."/>
        </authorList>
    </citation>
    <scope>NUCLEOTIDE SEQUENCE [LARGE SCALE GENOMIC DNA]</scope>
    <source>
        <strain evidence="2">DSM 17365 / JCM 13257 / WB4</strain>
    </source>
</reference>
<organism evidence="1 2">
    <name type="scientific">Paludibacter propionicigenes (strain DSM 17365 / JCM 13257 / WB4)</name>
    <dbReference type="NCBI Taxonomy" id="694427"/>
    <lineage>
        <taxon>Bacteria</taxon>
        <taxon>Pseudomonadati</taxon>
        <taxon>Bacteroidota</taxon>
        <taxon>Bacteroidia</taxon>
        <taxon>Bacteroidales</taxon>
        <taxon>Paludibacteraceae</taxon>
        <taxon>Paludibacter</taxon>
    </lineage>
</organism>
<dbReference type="EMBL" id="CP002345">
    <property type="protein sequence ID" value="ADQ79231.1"/>
    <property type="molecule type" value="Genomic_DNA"/>
</dbReference>
<sequence>MKITVFNSGHSVPEDDRNSWLIKSNQLYLFQLLSLKKGSISKSELHTVPIGMMPLK</sequence>
<evidence type="ECO:0000313" key="1">
    <source>
        <dbReference type="EMBL" id="ADQ79231.1"/>
    </source>
</evidence>
<protein>
    <submittedName>
        <fullName evidence="1">Uncharacterized protein</fullName>
    </submittedName>
</protein>
<reference key="1">
    <citation type="submission" date="2010-11" db="EMBL/GenBank/DDBJ databases">
        <title>The complete genome of Paludibacter propionicigenes DSM 17365.</title>
        <authorList>
            <consortium name="US DOE Joint Genome Institute (JGI-PGF)"/>
            <person name="Lucas S."/>
            <person name="Copeland A."/>
            <person name="Lapidus A."/>
            <person name="Bruce D."/>
            <person name="Goodwin L."/>
            <person name="Pitluck S."/>
            <person name="Kyrpides N."/>
            <person name="Mavromatis K."/>
            <person name="Ivanova N."/>
            <person name="Munk A.C."/>
            <person name="Brettin T."/>
            <person name="Detter J.C."/>
            <person name="Han C."/>
            <person name="Tapia R."/>
            <person name="Land M."/>
            <person name="Hauser L."/>
            <person name="Markowitz V."/>
            <person name="Cheng J.-F."/>
            <person name="Hugenholtz P."/>
            <person name="Woyke T."/>
            <person name="Wu D."/>
            <person name="Gronow S."/>
            <person name="Wellnitz S."/>
            <person name="Brambilla E."/>
            <person name="Klenk H.-P."/>
            <person name="Eisen J.A."/>
        </authorList>
    </citation>
    <scope>NUCLEOTIDE SEQUENCE</scope>
    <source>
        <strain>WB4</strain>
    </source>
</reference>
<gene>
    <name evidence="1" type="ordered locus">Palpr_1082</name>
</gene>
<dbReference type="Proteomes" id="UP000008718">
    <property type="component" value="Chromosome"/>
</dbReference>
<keyword evidence="2" id="KW-1185">Reference proteome</keyword>
<proteinExistence type="predicted"/>
<dbReference type="AlphaFoldDB" id="E4T3D7"/>
<dbReference type="KEGG" id="ppn:Palpr_1082"/>
<name>E4T3D7_PALPW</name>
<accession>E4T3D7</accession>
<dbReference type="HOGENOM" id="CLU_3010045_0_0_10"/>